<dbReference type="SUPFAM" id="SSF53098">
    <property type="entry name" value="Ribonuclease H-like"/>
    <property type="match status" value="1"/>
</dbReference>
<dbReference type="Gramene" id="Bo8g033870.1">
    <property type="protein sequence ID" value="Bo8g033870.1"/>
    <property type="gene ID" value="Bo8g033870"/>
</dbReference>
<dbReference type="GO" id="GO:0003676">
    <property type="term" value="F:nucleic acid binding"/>
    <property type="evidence" value="ECO:0007669"/>
    <property type="project" value="InterPro"/>
</dbReference>
<dbReference type="InterPro" id="IPR012337">
    <property type="entry name" value="RNaseH-like_sf"/>
</dbReference>
<reference evidence="2 3" key="1">
    <citation type="journal article" date="2014" name="Genome Biol.">
        <title>Transcriptome and methylome profiling reveals relics of genome dominance in the mesopolyploid Brassica oleracea.</title>
        <authorList>
            <person name="Parkin I.A."/>
            <person name="Koh C."/>
            <person name="Tang H."/>
            <person name="Robinson S.J."/>
            <person name="Kagale S."/>
            <person name="Clarke W.E."/>
            <person name="Town C.D."/>
            <person name="Nixon J."/>
            <person name="Krishnakumar V."/>
            <person name="Bidwell S.L."/>
            <person name="Denoeud F."/>
            <person name="Belcram H."/>
            <person name="Links M.G."/>
            <person name="Just J."/>
            <person name="Clarke C."/>
            <person name="Bender T."/>
            <person name="Huebert T."/>
            <person name="Mason A.S."/>
            <person name="Pires J.C."/>
            <person name="Barker G."/>
            <person name="Moore J."/>
            <person name="Walley P.G."/>
            <person name="Manoli S."/>
            <person name="Batley J."/>
            <person name="Edwards D."/>
            <person name="Nelson M.N."/>
            <person name="Wang X."/>
            <person name="Paterson A.H."/>
            <person name="King G."/>
            <person name="Bancroft I."/>
            <person name="Chalhoub B."/>
            <person name="Sharpe A.G."/>
        </authorList>
    </citation>
    <scope>NUCLEOTIDE SEQUENCE</scope>
    <source>
        <strain evidence="2 3">cv. TO1000</strain>
    </source>
</reference>
<dbReference type="PANTHER" id="PTHR34146">
    <property type="entry name" value="POLYNUCLEOTIDYL TRANSFERASE, RIBONUCLEASE H-LIKE SUPERFAMILY PROTEIN-RELATED"/>
    <property type="match status" value="1"/>
</dbReference>
<dbReference type="Proteomes" id="UP000032141">
    <property type="component" value="Chromosome C8"/>
</dbReference>
<sequence>MEVKTSNSPSFGWKSIMAAKDLLSEGLRRRIGSGYNTRVWSENWIPTIPPRQPKDNGSHRDHDLFVNQLIDQSSKTWKLDNLLSLFDPGDIPLIRSLRPSHNFSDDGFCWIYTKSGAYTVKSGYKLAGQIKERKRGALQTWALSSIPSAPGLFPSNSLYENFDYLLCRAKRNGATNTMLACFPWIAWFIWKARNEKVFNGKDILPPDTIAPTTETSEARGDDQSKPCLPRCQVDASWMANSDVFGGGLVMETEPEKHLYGSTGKEQVLSPLHAEFSSLLCAMMYSLHLGFMSMNFESDCLQMVNLINDEEEWPSLVSEWNEFVHLRSYFTGFSLSYISRKSNVRADLLAKGFVLRTETFPM</sequence>
<dbReference type="InterPro" id="IPR036397">
    <property type="entry name" value="RNaseH_sf"/>
</dbReference>
<organism evidence="2 3">
    <name type="scientific">Brassica oleracea var. oleracea</name>
    <dbReference type="NCBI Taxonomy" id="109376"/>
    <lineage>
        <taxon>Eukaryota</taxon>
        <taxon>Viridiplantae</taxon>
        <taxon>Streptophyta</taxon>
        <taxon>Embryophyta</taxon>
        <taxon>Tracheophyta</taxon>
        <taxon>Spermatophyta</taxon>
        <taxon>Magnoliopsida</taxon>
        <taxon>eudicotyledons</taxon>
        <taxon>Gunneridae</taxon>
        <taxon>Pentapetalae</taxon>
        <taxon>rosids</taxon>
        <taxon>malvids</taxon>
        <taxon>Brassicales</taxon>
        <taxon>Brassicaceae</taxon>
        <taxon>Brassiceae</taxon>
        <taxon>Brassica</taxon>
    </lineage>
</organism>
<dbReference type="EnsemblPlants" id="Bo8g033870.1">
    <property type="protein sequence ID" value="Bo8g033870.1"/>
    <property type="gene ID" value="Bo8g033870"/>
</dbReference>
<evidence type="ECO:0000259" key="1">
    <source>
        <dbReference type="Pfam" id="PF13456"/>
    </source>
</evidence>
<dbReference type="eggNOG" id="KOG1075">
    <property type="taxonomic scope" value="Eukaryota"/>
</dbReference>
<dbReference type="GO" id="GO:0004523">
    <property type="term" value="F:RNA-DNA hybrid ribonuclease activity"/>
    <property type="evidence" value="ECO:0007669"/>
    <property type="project" value="InterPro"/>
</dbReference>
<reference evidence="2" key="2">
    <citation type="submission" date="2015-03" db="UniProtKB">
        <authorList>
            <consortium name="EnsemblPlants"/>
        </authorList>
    </citation>
    <scope>IDENTIFICATION</scope>
</reference>
<proteinExistence type="predicted"/>
<dbReference type="InterPro" id="IPR002156">
    <property type="entry name" value="RNaseH_domain"/>
</dbReference>
<protein>
    <recommendedName>
        <fullName evidence="1">RNase H type-1 domain-containing protein</fullName>
    </recommendedName>
</protein>
<dbReference type="InterPro" id="IPR044730">
    <property type="entry name" value="RNase_H-like_dom_plant"/>
</dbReference>
<evidence type="ECO:0000313" key="3">
    <source>
        <dbReference type="Proteomes" id="UP000032141"/>
    </source>
</evidence>
<dbReference type="HOGENOM" id="CLU_000680_14_2_1"/>
<evidence type="ECO:0000313" key="2">
    <source>
        <dbReference type="EnsemblPlants" id="Bo8g033870.1"/>
    </source>
</evidence>
<dbReference type="OMA" id="WTHTISG"/>
<dbReference type="Gene3D" id="3.30.420.10">
    <property type="entry name" value="Ribonuclease H-like superfamily/Ribonuclease H"/>
    <property type="match status" value="1"/>
</dbReference>
<dbReference type="Pfam" id="PF13456">
    <property type="entry name" value="RVT_3"/>
    <property type="match status" value="1"/>
</dbReference>
<dbReference type="CDD" id="cd06222">
    <property type="entry name" value="RNase_H_like"/>
    <property type="match status" value="1"/>
</dbReference>
<keyword evidence="3" id="KW-1185">Reference proteome</keyword>
<dbReference type="AlphaFoldDB" id="A0A0D3DLF2"/>
<feature type="domain" description="RNase H type-1" evidence="1">
    <location>
        <begin position="233"/>
        <end position="350"/>
    </location>
</feature>
<dbReference type="PANTHER" id="PTHR34146:SF3">
    <property type="entry name" value="POLYNUCLEOTIDYL TRANSFERASE, RIBONUCLEASE H-LIKE SUPERFAMILY PROTEIN"/>
    <property type="match status" value="1"/>
</dbReference>
<accession>A0A0D3DLF2</accession>
<name>A0A0D3DLF2_BRAOL</name>